<reference evidence="1 2" key="1">
    <citation type="journal article" date="2015" name="Genome Biol. Evol.">
        <title>The genome of winter moth (Operophtera brumata) provides a genomic perspective on sexual dimorphism and phenology.</title>
        <authorList>
            <person name="Derks M.F."/>
            <person name="Smit S."/>
            <person name="Salis L."/>
            <person name="Schijlen E."/>
            <person name="Bossers A."/>
            <person name="Mateman C."/>
            <person name="Pijl A.S."/>
            <person name="de Ridder D."/>
            <person name="Groenen M.A."/>
            <person name="Visser M.E."/>
            <person name="Megens H.J."/>
        </authorList>
    </citation>
    <scope>NUCLEOTIDE SEQUENCE [LARGE SCALE GENOMIC DNA]</scope>
    <source>
        <strain evidence="1">WM2013NL</strain>
        <tissue evidence="1">Head and thorax</tissue>
    </source>
</reference>
<evidence type="ECO:0000313" key="1">
    <source>
        <dbReference type="EMBL" id="KOB76815.1"/>
    </source>
</evidence>
<name>A0A0L7LN09_OPEBR</name>
<keyword evidence="2" id="KW-1185">Reference proteome</keyword>
<dbReference type="Proteomes" id="UP000037510">
    <property type="component" value="Unassembled WGS sequence"/>
</dbReference>
<dbReference type="EMBL" id="JTDY01000521">
    <property type="protein sequence ID" value="KOB76815.1"/>
    <property type="molecule type" value="Genomic_DNA"/>
</dbReference>
<evidence type="ECO:0000313" key="2">
    <source>
        <dbReference type="Proteomes" id="UP000037510"/>
    </source>
</evidence>
<proteinExistence type="predicted"/>
<sequence length="242" mass="26813">MSQQVLEVMAKSMDQLKCMFKLEMDQLKERIDKTSSPPSATVSSLAVDLASFRTFVMGALQLLQDQLQVISSEVDGMEMRSRHKILLLHGVPEIAKEDTAEVIVKTVVQKLKLNDFARAAISRCHRMGRSATGDKPRPIFIKLQDIALRNKIWFAKTSLKNTGITMSDPGMTSLWLLGSFLVCPSTRTQDGCVFVIGENGTRRRVNCQQELEKVRSQGVPRPAAVIKVPAAGSSVTRRAAKK</sequence>
<gene>
    <name evidence="1" type="ORF">OBRU01_04691</name>
</gene>
<organism evidence="1 2">
    <name type="scientific">Operophtera brumata</name>
    <name type="common">Winter moth</name>
    <name type="synonym">Phalaena brumata</name>
    <dbReference type="NCBI Taxonomy" id="104452"/>
    <lineage>
        <taxon>Eukaryota</taxon>
        <taxon>Metazoa</taxon>
        <taxon>Ecdysozoa</taxon>
        <taxon>Arthropoda</taxon>
        <taxon>Hexapoda</taxon>
        <taxon>Insecta</taxon>
        <taxon>Pterygota</taxon>
        <taxon>Neoptera</taxon>
        <taxon>Endopterygota</taxon>
        <taxon>Lepidoptera</taxon>
        <taxon>Glossata</taxon>
        <taxon>Ditrysia</taxon>
        <taxon>Geometroidea</taxon>
        <taxon>Geometridae</taxon>
        <taxon>Larentiinae</taxon>
        <taxon>Operophtera</taxon>
    </lineage>
</organism>
<dbReference type="AlphaFoldDB" id="A0A0L7LN09"/>
<comment type="caution">
    <text evidence="1">The sequence shown here is derived from an EMBL/GenBank/DDBJ whole genome shotgun (WGS) entry which is preliminary data.</text>
</comment>
<protein>
    <submittedName>
        <fullName evidence="1">Uncharacterized protein</fullName>
    </submittedName>
</protein>
<accession>A0A0L7LN09</accession>
<dbReference type="Gene3D" id="3.30.70.1820">
    <property type="entry name" value="L1 transposable element, RRM domain"/>
    <property type="match status" value="1"/>
</dbReference>